<reference evidence="1 3" key="1">
    <citation type="submission" date="2023-07" db="EMBL/GenBank/DDBJ databases">
        <title>Sorghum-associated microbial communities from plants grown in Nebraska, USA.</title>
        <authorList>
            <person name="Schachtman D."/>
        </authorList>
    </citation>
    <scope>NUCLEOTIDE SEQUENCE</scope>
    <source>
        <strain evidence="1">DS1006</strain>
        <strain evidence="2 3">DS1016</strain>
    </source>
</reference>
<gene>
    <name evidence="1" type="ORF">J2S90_000076</name>
    <name evidence="2" type="ORF">J2S93_001627</name>
</gene>
<accession>A0AAW8DCI5</accession>
<protein>
    <submittedName>
        <fullName evidence="1">Uncharacterized protein</fullName>
    </submittedName>
</protein>
<keyword evidence="3" id="KW-1185">Reference proteome</keyword>
<dbReference type="EMBL" id="JAUSTF010000002">
    <property type="protein sequence ID" value="MDQ0180211.1"/>
    <property type="molecule type" value="Genomic_DNA"/>
</dbReference>
<dbReference type="Proteomes" id="UP001242995">
    <property type="component" value="Unassembled WGS sequence"/>
</dbReference>
<evidence type="ECO:0000313" key="3">
    <source>
        <dbReference type="Proteomes" id="UP001230951"/>
    </source>
</evidence>
<dbReference type="RefSeq" id="WP_306958751.1">
    <property type="nucleotide sequence ID" value="NZ_JAUSRG010000001.1"/>
</dbReference>
<evidence type="ECO:0000313" key="4">
    <source>
        <dbReference type="Proteomes" id="UP001242995"/>
    </source>
</evidence>
<organism evidence="1 4">
    <name type="scientific">Arthrobacter bambusae</name>
    <dbReference type="NCBI Taxonomy" id="1338426"/>
    <lineage>
        <taxon>Bacteria</taxon>
        <taxon>Bacillati</taxon>
        <taxon>Actinomycetota</taxon>
        <taxon>Actinomycetes</taxon>
        <taxon>Micrococcales</taxon>
        <taxon>Micrococcaceae</taxon>
        <taxon>Arthrobacter</taxon>
    </lineage>
</organism>
<name>A0AAW8DCI5_9MICC</name>
<dbReference type="EMBL" id="JAUSRG010000001">
    <property type="protein sequence ID" value="MDP9903136.1"/>
    <property type="molecule type" value="Genomic_DNA"/>
</dbReference>
<dbReference type="Proteomes" id="UP001230951">
    <property type="component" value="Unassembled WGS sequence"/>
</dbReference>
<comment type="caution">
    <text evidence="1">The sequence shown here is derived from an EMBL/GenBank/DDBJ whole genome shotgun (WGS) entry which is preliminary data.</text>
</comment>
<evidence type="ECO:0000313" key="1">
    <source>
        <dbReference type="EMBL" id="MDP9903136.1"/>
    </source>
</evidence>
<dbReference type="AlphaFoldDB" id="A0AAW8DCI5"/>
<sequence length="59" mass="7091">MSREVEWEAEIKIRRNGRLVKRESALGETPKVALYFAENDLMRWAEDHPDTQARFWEVE</sequence>
<proteinExistence type="predicted"/>
<evidence type="ECO:0000313" key="2">
    <source>
        <dbReference type="EMBL" id="MDQ0180211.1"/>
    </source>
</evidence>